<accession>A0A9X2WKD6</accession>
<evidence type="ECO:0000313" key="2">
    <source>
        <dbReference type="Proteomes" id="UP001155546"/>
    </source>
</evidence>
<dbReference type="PANTHER" id="PTHR37691:SF1">
    <property type="entry name" value="BLR3518 PROTEIN"/>
    <property type="match status" value="1"/>
</dbReference>
<proteinExistence type="predicted"/>
<dbReference type="Proteomes" id="UP001155546">
    <property type="component" value="Unassembled WGS sequence"/>
</dbReference>
<protein>
    <submittedName>
        <fullName evidence="1">DsrE family protein</fullName>
    </submittedName>
</protein>
<sequence length="189" mass="20576">MKTLPQTVNKILNLAYLILLTFSIGSHAESGLSAFNPGTVIKDFGRIAAVNNQLPIPEDMKFKVAFDLGLAADEGKINRQIDTLARFINMHVANGVKLEDIELAMVVHGKAAMDMTGNLYQKRNKGTLNANQALIAELTKHQVRFYVCGQTAAYYGIDVEDLLPGVNMALSALTAHAILAQQGYSLNPF</sequence>
<reference evidence="1" key="1">
    <citation type="journal article" date="2023" name="Int. J. Syst. Evol. Microbiol.">
        <title>&lt;i&gt;Shewanella septentrionalis&lt;/i&gt; sp. nov. and &lt;i&gt;Shewanella holmiensis&lt;/i&gt; sp. nov., isolated from Baltic Sea water and sediments.</title>
        <authorList>
            <person name="Martin-Rodriguez A.J."/>
            <person name="Thorell K."/>
            <person name="Joffre E."/>
            <person name="Jensie-Markopoulos S."/>
            <person name="Moore E.R.B."/>
            <person name="Sjoling A."/>
        </authorList>
    </citation>
    <scope>NUCLEOTIDE SEQUENCE</scope>
    <source>
        <strain evidence="1">SP1S2-7</strain>
    </source>
</reference>
<dbReference type="Pfam" id="PF02635">
    <property type="entry name" value="DsrE"/>
    <property type="match status" value="1"/>
</dbReference>
<comment type="caution">
    <text evidence="1">The sequence shown here is derived from an EMBL/GenBank/DDBJ whole genome shotgun (WGS) entry which is preliminary data.</text>
</comment>
<name>A0A9X2WKD6_9GAMM</name>
<dbReference type="InterPro" id="IPR027396">
    <property type="entry name" value="DsrEFH-like"/>
</dbReference>
<dbReference type="SUPFAM" id="SSF75169">
    <property type="entry name" value="DsrEFH-like"/>
    <property type="match status" value="1"/>
</dbReference>
<evidence type="ECO:0000313" key="1">
    <source>
        <dbReference type="EMBL" id="MCT7940512.1"/>
    </source>
</evidence>
<gene>
    <name evidence="1" type="ORF">NE535_01665</name>
</gene>
<keyword evidence="2" id="KW-1185">Reference proteome</keyword>
<dbReference type="InterPro" id="IPR003787">
    <property type="entry name" value="Sulphur_relay_DsrE/F-like"/>
</dbReference>
<dbReference type="EMBL" id="JAMTCD010000002">
    <property type="protein sequence ID" value="MCT7940512.1"/>
    <property type="molecule type" value="Genomic_DNA"/>
</dbReference>
<dbReference type="RefSeq" id="WP_261296964.1">
    <property type="nucleotide sequence ID" value="NZ_JAMTCD010000002.1"/>
</dbReference>
<dbReference type="AlphaFoldDB" id="A0A9X2WKD6"/>
<dbReference type="PANTHER" id="PTHR37691">
    <property type="entry name" value="BLR3518 PROTEIN"/>
    <property type="match status" value="1"/>
</dbReference>
<organism evidence="1 2">
    <name type="scientific">Shewanella holmiensis</name>
    <dbReference type="NCBI Taxonomy" id="2952222"/>
    <lineage>
        <taxon>Bacteria</taxon>
        <taxon>Pseudomonadati</taxon>
        <taxon>Pseudomonadota</taxon>
        <taxon>Gammaproteobacteria</taxon>
        <taxon>Alteromonadales</taxon>
        <taxon>Shewanellaceae</taxon>
        <taxon>Shewanella</taxon>
    </lineage>
</organism>
<dbReference type="Gene3D" id="3.40.1260.10">
    <property type="entry name" value="DsrEFH-like"/>
    <property type="match status" value="1"/>
</dbReference>